<dbReference type="EMBL" id="LIAE01006609">
    <property type="protein sequence ID" value="PAV87056.1"/>
    <property type="molecule type" value="Genomic_DNA"/>
</dbReference>
<feature type="domain" description="Transcription factor AP-2 C-terminal" evidence="8">
    <location>
        <begin position="137"/>
        <end position="326"/>
    </location>
</feature>
<proteinExistence type="inferred from homology"/>
<feature type="region of interest" description="Disordered" evidence="7">
    <location>
        <begin position="1"/>
        <end position="33"/>
    </location>
</feature>
<evidence type="ECO:0000256" key="6">
    <source>
        <dbReference type="ARBA" id="ARBA00023242"/>
    </source>
</evidence>
<evidence type="ECO:0000256" key="7">
    <source>
        <dbReference type="SAM" id="MobiDB-lite"/>
    </source>
</evidence>
<evidence type="ECO:0000256" key="2">
    <source>
        <dbReference type="ARBA" id="ARBA00007770"/>
    </source>
</evidence>
<evidence type="ECO:0000256" key="5">
    <source>
        <dbReference type="ARBA" id="ARBA00023163"/>
    </source>
</evidence>
<dbReference type="Pfam" id="PF03299">
    <property type="entry name" value="TF_AP-2"/>
    <property type="match status" value="1"/>
</dbReference>
<accession>A0A2A2LLG5</accession>
<dbReference type="STRING" id="2018661.A0A2A2LLG5"/>
<dbReference type="PANTHER" id="PTHR10812">
    <property type="entry name" value="TRANSCRIPTION FACTOR AP-2"/>
    <property type="match status" value="1"/>
</dbReference>
<keyword evidence="4" id="KW-0238">DNA-binding</keyword>
<feature type="compositionally biased region" description="Polar residues" evidence="7">
    <location>
        <begin position="50"/>
        <end position="64"/>
    </location>
</feature>
<reference evidence="9 10" key="1">
    <citation type="journal article" date="2017" name="Curr. Biol.">
        <title>Genome architecture and evolution of a unichromosomal asexual nematode.</title>
        <authorList>
            <person name="Fradin H."/>
            <person name="Zegar C."/>
            <person name="Gutwein M."/>
            <person name="Lucas J."/>
            <person name="Kovtun M."/>
            <person name="Corcoran D."/>
            <person name="Baugh L.R."/>
            <person name="Kiontke K."/>
            <person name="Gunsalus K."/>
            <person name="Fitch D.H."/>
            <person name="Piano F."/>
        </authorList>
    </citation>
    <scope>NUCLEOTIDE SEQUENCE [LARGE SCALE GENOMIC DNA]</scope>
    <source>
        <strain evidence="9">PF1309</strain>
    </source>
</reference>
<feature type="compositionally biased region" description="Basic and acidic residues" evidence="7">
    <location>
        <begin position="85"/>
        <end position="96"/>
    </location>
</feature>
<dbReference type="GO" id="GO:0005634">
    <property type="term" value="C:nucleus"/>
    <property type="evidence" value="ECO:0007669"/>
    <property type="project" value="UniProtKB-SubCell"/>
</dbReference>
<evidence type="ECO:0000259" key="8">
    <source>
        <dbReference type="Pfam" id="PF03299"/>
    </source>
</evidence>
<sequence>MYVAVGSALGAAPSSESETAPSSSSTTRIVSPKSAAGSLIDHIGVVLQQRAQSSPTLSTASTESPEPLSPKIVKRPLQTGLTLECESKPKKSKKDEEEVSDMDSSDRGTHDDTATTDSISPNVIRPTPGPSSPDDTFCAVPGRLSLLSSTSKYKVTVGEIQRRLAHPENLNASILGGILRRAKSKNGGKELRDTLEAMGLSLPAGRRKSATVTLLTSLVEGEALHLARDFTFLCETEFPAKELAETVVKQHKDEGKDLQARRDDLMGTMRIVNEFLGIMTADRMPIVSPSSTQPYTNPLTNFTLSTHGFGAPTFIAVLNSMIKYIQGQLELLAGAPPPVQVPQAPAPAPIQPPTPSPIQHPQIIVPQAQRPVEPSPILPSPNNFLLSVHPSLSFAALLQQELLRFAEMRKSM</sequence>
<dbReference type="PRINTS" id="PR01748">
    <property type="entry name" value="AP2TNSCPFCT"/>
</dbReference>
<feature type="region of interest" description="Disordered" evidence="7">
    <location>
        <begin position="50"/>
        <end position="135"/>
    </location>
</feature>
<dbReference type="GO" id="GO:0000977">
    <property type="term" value="F:RNA polymerase II transcription regulatory region sequence-specific DNA binding"/>
    <property type="evidence" value="ECO:0007669"/>
    <property type="project" value="TreeGrafter"/>
</dbReference>
<feature type="compositionally biased region" description="Low complexity" evidence="7">
    <location>
        <begin position="11"/>
        <end position="27"/>
    </location>
</feature>
<dbReference type="GO" id="GO:0042127">
    <property type="term" value="P:regulation of cell population proliferation"/>
    <property type="evidence" value="ECO:0007669"/>
    <property type="project" value="TreeGrafter"/>
</dbReference>
<dbReference type="Proteomes" id="UP000218231">
    <property type="component" value="Unassembled WGS sequence"/>
</dbReference>
<dbReference type="InterPro" id="IPR013854">
    <property type="entry name" value="TF_AP2_C"/>
</dbReference>
<organism evidence="9 10">
    <name type="scientific">Diploscapter pachys</name>
    <dbReference type="NCBI Taxonomy" id="2018661"/>
    <lineage>
        <taxon>Eukaryota</taxon>
        <taxon>Metazoa</taxon>
        <taxon>Ecdysozoa</taxon>
        <taxon>Nematoda</taxon>
        <taxon>Chromadorea</taxon>
        <taxon>Rhabditida</taxon>
        <taxon>Rhabditina</taxon>
        <taxon>Rhabditomorpha</taxon>
        <taxon>Rhabditoidea</taxon>
        <taxon>Rhabditidae</taxon>
        <taxon>Diploscapter</taxon>
    </lineage>
</organism>
<gene>
    <name evidence="9" type="ORF">WR25_12707</name>
</gene>
<evidence type="ECO:0000256" key="4">
    <source>
        <dbReference type="ARBA" id="ARBA00023125"/>
    </source>
</evidence>
<evidence type="ECO:0000256" key="3">
    <source>
        <dbReference type="ARBA" id="ARBA00023015"/>
    </source>
</evidence>
<keyword evidence="10" id="KW-1185">Reference proteome</keyword>
<comment type="subcellular location">
    <subcellularLocation>
        <location evidence="1">Nucleus</location>
    </subcellularLocation>
</comment>
<evidence type="ECO:0000256" key="1">
    <source>
        <dbReference type="ARBA" id="ARBA00004123"/>
    </source>
</evidence>
<dbReference type="InterPro" id="IPR004979">
    <property type="entry name" value="TF_AP2"/>
</dbReference>
<keyword evidence="6" id="KW-0539">Nucleus</keyword>
<name>A0A2A2LLG5_9BILA</name>
<comment type="caution">
    <text evidence="9">The sequence shown here is derived from an EMBL/GenBank/DDBJ whole genome shotgun (WGS) entry which is preliminary data.</text>
</comment>
<dbReference type="AlphaFoldDB" id="A0A2A2LLG5"/>
<dbReference type="GO" id="GO:0000981">
    <property type="term" value="F:DNA-binding transcription factor activity, RNA polymerase II-specific"/>
    <property type="evidence" value="ECO:0007669"/>
    <property type="project" value="TreeGrafter"/>
</dbReference>
<feature type="compositionally biased region" description="Basic and acidic residues" evidence="7">
    <location>
        <begin position="104"/>
        <end position="113"/>
    </location>
</feature>
<comment type="similarity">
    <text evidence="2">Belongs to the AP-2 family.</text>
</comment>
<keyword evidence="5" id="KW-0804">Transcription</keyword>
<dbReference type="OrthoDB" id="6252992at2759"/>
<keyword evidence="3" id="KW-0805">Transcription regulation</keyword>
<evidence type="ECO:0000313" key="10">
    <source>
        <dbReference type="Proteomes" id="UP000218231"/>
    </source>
</evidence>
<evidence type="ECO:0000313" key="9">
    <source>
        <dbReference type="EMBL" id="PAV87056.1"/>
    </source>
</evidence>
<protein>
    <recommendedName>
        <fullName evidence="8">Transcription factor AP-2 C-terminal domain-containing protein</fullName>
    </recommendedName>
</protein>
<dbReference type="PANTHER" id="PTHR10812:SF17">
    <property type="entry name" value="TRANSCRIPTION FACTOR AP-2, ISOFORM D"/>
    <property type="match status" value="1"/>
</dbReference>